<dbReference type="InterPro" id="IPR050180">
    <property type="entry name" value="RNR_Ribonuclease"/>
</dbReference>
<dbReference type="InterPro" id="IPR040596">
    <property type="entry name" value="RNase_II_C_S1"/>
</dbReference>
<accession>A0ABW3MZM6</accession>
<dbReference type="PANTHER" id="PTHR23355">
    <property type="entry name" value="RIBONUCLEASE"/>
    <property type="match status" value="1"/>
</dbReference>
<evidence type="ECO:0000313" key="3">
    <source>
        <dbReference type="Proteomes" id="UP001597046"/>
    </source>
</evidence>
<gene>
    <name evidence="2" type="ORF">ACFQ2V_17195</name>
</gene>
<evidence type="ECO:0000313" key="2">
    <source>
        <dbReference type="EMBL" id="MFD1056051.1"/>
    </source>
</evidence>
<dbReference type="Pfam" id="PF18614">
    <property type="entry name" value="RNase_II_C_S1"/>
    <property type="match status" value="1"/>
</dbReference>
<dbReference type="InterPro" id="IPR012340">
    <property type="entry name" value="NA-bd_OB-fold"/>
</dbReference>
<dbReference type="SUPFAM" id="SSF50249">
    <property type="entry name" value="Nucleic acid-binding proteins"/>
    <property type="match status" value="1"/>
</dbReference>
<dbReference type="InterPro" id="IPR001900">
    <property type="entry name" value="RNase_II/R"/>
</dbReference>
<feature type="domain" description="RNB" evidence="1">
    <location>
        <begin position="57"/>
        <end position="375"/>
    </location>
</feature>
<keyword evidence="3" id="KW-1185">Reference proteome</keyword>
<dbReference type="PANTHER" id="PTHR23355:SF42">
    <property type="entry name" value="RIBONUCLEASE II, CHLOROPLASTIC_MITOCHONDRIAL"/>
    <property type="match status" value="1"/>
</dbReference>
<name>A0ABW3MZM6_9MICO</name>
<comment type="caution">
    <text evidence="2">The sequence shown here is derived from an EMBL/GenBank/DDBJ whole genome shotgun (WGS) entry which is preliminary data.</text>
</comment>
<reference evidence="3" key="1">
    <citation type="journal article" date="2019" name="Int. J. Syst. Evol. Microbiol.">
        <title>The Global Catalogue of Microorganisms (GCM) 10K type strain sequencing project: providing services to taxonomists for standard genome sequencing and annotation.</title>
        <authorList>
            <consortium name="The Broad Institute Genomics Platform"/>
            <consortium name="The Broad Institute Genome Sequencing Center for Infectious Disease"/>
            <person name="Wu L."/>
            <person name="Ma J."/>
        </authorList>
    </citation>
    <scope>NUCLEOTIDE SEQUENCE [LARGE SCALE GENOMIC DNA]</scope>
    <source>
        <strain evidence="3">CCUG 57508</strain>
    </source>
</reference>
<protein>
    <submittedName>
        <fullName evidence="2">RNB domain-containing ribonuclease</fullName>
    </submittedName>
</protein>
<dbReference type="SMART" id="SM00955">
    <property type="entry name" value="RNB"/>
    <property type="match status" value="1"/>
</dbReference>
<proteinExistence type="predicted"/>
<dbReference type="Pfam" id="PF00773">
    <property type="entry name" value="RNB"/>
    <property type="match status" value="1"/>
</dbReference>
<dbReference type="Proteomes" id="UP001597046">
    <property type="component" value="Unassembled WGS sequence"/>
</dbReference>
<dbReference type="RefSeq" id="WP_386054081.1">
    <property type="nucleotide sequence ID" value="NZ_JBHTKH010000014.1"/>
</dbReference>
<evidence type="ECO:0000259" key="1">
    <source>
        <dbReference type="SMART" id="SM00955"/>
    </source>
</evidence>
<dbReference type="EMBL" id="JBHTKH010000014">
    <property type="protein sequence ID" value="MFD1056051.1"/>
    <property type="molecule type" value="Genomic_DNA"/>
</dbReference>
<sequence length="480" mass="52076">MAQRHIVFRPATRPGDVARQLAERFEAVRRQLEVREEFPPDVVAEAGAAAANADLPERDETSVPFITIDPPTSMDLDQAMWIERDGAGYRVRYAIADVPAFVRAGGAVDDETRRRGQTVYCPDKRVQLHPGELSEGAASLLPDQVRPAFVWDIRLAADGEGTAVAVSRAMVRSVRRYDYEQVQKDVDAGSAEECLMLLKEVGEKRIALERERGGASLPMPEQEVDEGPDGSFRISFRPVLPAEDWNAQISLLTGMGAADLMLKGKVGILRTMPAPDPRDLERFNRRTSAAGVPWPDGMAYGEFLRTLDRTNPRHLAVIHQATTLFRGAGYTPFDGSVPEQPMHAAVANPYAHVTAPLRRLVDRFGLVVCEALSSGQAVPGWAREALPTLPEIMATSDRRTNAVERACTDAVEAAELHPLVGQTLEGVVVEESDKDKGVVVQLVDHAVVARAAGSAKAGEQVSVRVDTADVAAGTITLSVV</sequence>
<organism evidence="2 3">
    <name type="scientific">Terrabacter terrigena</name>
    <dbReference type="NCBI Taxonomy" id="574718"/>
    <lineage>
        <taxon>Bacteria</taxon>
        <taxon>Bacillati</taxon>
        <taxon>Actinomycetota</taxon>
        <taxon>Actinomycetes</taxon>
        <taxon>Micrococcales</taxon>
        <taxon>Intrasporangiaceae</taxon>
        <taxon>Terrabacter</taxon>
    </lineage>
</organism>